<dbReference type="HOGENOM" id="CLU_024840_1_0_4"/>
<dbReference type="RefSeq" id="WP_029462869.1">
    <property type="nucleotide sequence ID" value="NZ_AP014568.1"/>
</dbReference>
<name>A0A060NPZ1_9BURK</name>
<dbReference type="Proteomes" id="UP000067461">
    <property type="component" value="Chromosome"/>
</dbReference>
<proteinExistence type="predicted"/>
<dbReference type="OrthoDB" id="9794208at2"/>
<organism evidence="3 4">
    <name type="scientific">Serpentinimonas raichei</name>
    <dbReference type="NCBI Taxonomy" id="1458425"/>
    <lineage>
        <taxon>Bacteria</taxon>
        <taxon>Pseudomonadati</taxon>
        <taxon>Pseudomonadota</taxon>
        <taxon>Betaproteobacteria</taxon>
        <taxon>Burkholderiales</taxon>
        <taxon>Comamonadaceae</taxon>
        <taxon>Serpentinimonas</taxon>
    </lineage>
</organism>
<dbReference type="AlphaFoldDB" id="A0A060NPZ1"/>
<dbReference type="SUPFAM" id="SSF53335">
    <property type="entry name" value="S-adenosyl-L-methionine-dependent methyltransferases"/>
    <property type="match status" value="1"/>
</dbReference>
<dbReference type="Gene3D" id="3.40.50.12710">
    <property type="match status" value="1"/>
</dbReference>
<dbReference type="GO" id="GO:0035243">
    <property type="term" value="F:protein-arginine omega-N symmetric methyltransferase activity"/>
    <property type="evidence" value="ECO:0007669"/>
    <property type="project" value="TreeGrafter"/>
</dbReference>
<dbReference type="Pfam" id="PF02636">
    <property type="entry name" value="Methyltransf_28"/>
    <property type="match status" value="1"/>
</dbReference>
<evidence type="ECO:0000256" key="1">
    <source>
        <dbReference type="ARBA" id="ARBA00022603"/>
    </source>
</evidence>
<dbReference type="InterPro" id="IPR038375">
    <property type="entry name" value="NDUFAF7_sf"/>
</dbReference>
<keyword evidence="1" id="KW-0489">Methyltransferase</keyword>
<accession>A0A060NPZ1</accession>
<dbReference type="KEGG" id="cbaa:SRAA_1749"/>
<dbReference type="STRING" id="1458425.SRAA_1749"/>
<dbReference type="InterPro" id="IPR003788">
    <property type="entry name" value="NDUFAF7"/>
</dbReference>
<keyword evidence="4" id="KW-1185">Reference proteome</keyword>
<sequence length="380" mass="40907">MTNDSFTEPSAVQLAGIIRQQVQAAGGWLPFDRFMALALYQPGLGYYAHAGRKFGAMPASGSDFVTAPELTPAFGRTLARQVAQALQASGTDEVWEFGGGSGALAQQVLQQLQADGVALARYTLVELSAELRGRQQQRLAAFAPHVAWADALPPQMQGVILGNEVLDAMPVQLLCRRSGVWHERGVGLAGGPPSAHGAQTFDWADRPTDLRPPLQIPGEHDYLCEIHPQAEAFIATLAERWQRGVAFFIDYGFPEAEYYHPQRSGGTLMCHRAHRADADPLAEVGLKDITAHVNFTGIALAAQQGGLEVLGYTSQGRFLINAGLFEGAADWGLAERAAAARLVNEHEMGELFKVLALAPAALQQGWLPSGLRVGDRTHTL</sequence>
<dbReference type="GO" id="GO:0032259">
    <property type="term" value="P:methylation"/>
    <property type="evidence" value="ECO:0007669"/>
    <property type="project" value="UniProtKB-KW"/>
</dbReference>
<reference evidence="3 4" key="1">
    <citation type="journal article" date="2014" name="Nat. Commun.">
        <title>Physiological and genomic features of highly alkaliphilic hydrogen-utilizing Betaproteobacteria from a continental serpentinizing site.</title>
        <authorList>
            <person name="Suzuki S."/>
            <person name="Kuenen J.G."/>
            <person name="Schipper K."/>
            <person name="van der Velde S."/>
            <person name="Ishii S."/>
            <person name="Wu A."/>
            <person name="Sorokin D.Y."/>
            <person name="Tenney A."/>
            <person name="Meng X.Y."/>
            <person name="Morrill P.L."/>
            <person name="Kamagata Y."/>
            <person name="Muyzer G."/>
            <person name="Nealson K.H."/>
        </authorList>
    </citation>
    <scope>NUCLEOTIDE SEQUENCE [LARGE SCALE GENOMIC DNA]</scope>
    <source>
        <strain evidence="3 4">A1</strain>
    </source>
</reference>
<dbReference type="PANTHER" id="PTHR12049:SF7">
    <property type="entry name" value="PROTEIN ARGININE METHYLTRANSFERASE NDUFAF7, MITOCHONDRIAL"/>
    <property type="match status" value="1"/>
</dbReference>
<evidence type="ECO:0000313" key="4">
    <source>
        <dbReference type="Proteomes" id="UP000067461"/>
    </source>
</evidence>
<keyword evidence="2" id="KW-0808">Transferase</keyword>
<evidence type="ECO:0000313" key="3">
    <source>
        <dbReference type="EMBL" id="BAO81603.1"/>
    </source>
</evidence>
<protein>
    <submittedName>
        <fullName evidence="3">Uncharacterized conserved protein</fullName>
    </submittedName>
</protein>
<dbReference type="EMBL" id="AP014568">
    <property type="protein sequence ID" value="BAO81603.1"/>
    <property type="molecule type" value="Genomic_DNA"/>
</dbReference>
<evidence type="ECO:0000256" key="2">
    <source>
        <dbReference type="ARBA" id="ARBA00022679"/>
    </source>
</evidence>
<dbReference type="PANTHER" id="PTHR12049">
    <property type="entry name" value="PROTEIN ARGININE METHYLTRANSFERASE NDUFAF7, MITOCHONDRIAL"/>
    <property type="match status" value="1"/>
</dbReference>
<dbReference type="InterPro" id="IPR029063">
    <property type="entry name" value="SAM-dependent_MTases_sf"/>
</dbReference>
<gene>
    <name evidence="3" type="ORF">SRAA_1749</name>
</gene>